<evidence type="ECO:0000313" key="2">
    <source>
        <dbReference type="EMBL" id="CAB0020923.1"/>
    </source>
</evidence>
<reference evidence="2 3" key="1">
    <citation type="submission" date="2020-02" db="EMBL/GenBank/DDBJ databases">
        <authorList>
            <person name="Ferguson B K."/>
        </authorList>
    </citation>
    <scope>NUCLEOTIDE SEQUENCE [LARGE SCALE GENOMIC DNA]</scope>
</reference>
<feature type="region of interest" description="Disordered" evidence="1">
    <location>
        <begin position="51"/>
        <end position="85"/>
    </location>
</feature>
<keyword evidence="3" id="KW-1185">Reference proteome</keyword>
<accession>A0A6H5HTA4</accession>
<feature type="non-terminal residue" evidence="2">
    <location>
        <position position="85"/>
    </location>
</feature>
<protein>
    <submittedName>
        <fullName evidence="2">Uncharacterized protein</fullName>
    </submittedName>
</protein>
<proteinExistence type="predicted"/>
<sequence length="85" mass="10095">DRGFRHQNVEVPHVIRANFGHSTTHRFGHLRYGDRSQRKLVHPYCQIDVRIRPGNRRHSDSAGRGRKPPMRERCRPLERKSNYAI</sequence>
<name>A0A6H5HTA4_9HEMI</name>
<dbReference type="Proteomes" id="UP000479000">
    <property type="component" value="Unassembled WGS sequence"/>
</dbReference>
<dbReference type="EMBL" id="CADCXU010036062">
    <property type="protein sequence ID" value="CAB0020923.1"/>
    <property type="molecule type" value="Genomic_DNA"/>
</dbReference>
<evidence type="ECO:0000313" key="3">
    <source>
        <dbReference type="Proteomes" id="UP000479000"/>
    </source>
</evidence>
<organism evidence="2 3">
    <name type="scientific">Nesidiocoris tenuis</name>
    <dbReference type="NCBI Taxonomy" id="355587"/>
    <lineage>
        <taxon>Eukaryota</taxon>
        <taxon>Metazoa</taxon>
        <taxon>Ecdysozoa</taxon>
        <taxon>Arthropoda</taxon>
        <taxon>Hexapoda</taxon>
        <taxon>Insecta</taxon>
        <taxon>Pterygota</taxon>
        <taxon>Neoptera</taxon>
        <taxon>Paraneoptera</taxon>
        <taxon>Hemiptera</taxon>
        <taxon>Heteroptera</taxon>
        <taxon>Panheteroptera</taxon>
        <taxon>Cimicomorpha</taxon>
        <taxon>Miridae</taxon>
        <taxon>Dicyphina</taxon>
        <taxon>Nesidiocoris</taxon>
    </lineage>
</organism>
<feature type="non-terminal residue" evidence="2">
    <location>
        <position position="1"/>
    </location>
</feature>
<gene>
    <name evidence="2" type="ORF">NTEN_LOCUS24450</name>
</gene>
<feature type="compositionally biased region" description="Basic and acidic residues" evidence="1">
    <location>
        <begin position="57"/>
        <end position="85"/>
    </location>
</feature>
<dbReference type="AlphaFoldDB" id="A0A6H5HTA4"/>
<evidence type="ECO:0000256" key="1">
    <source>
        <dbReference type="SAM" id="MobiDB-lite"/>
    </source>
</evidence>